<dbReference type="SUPFAM" id="SSF141734">
    <property type="entry name" value="HisI-like"/>
    <property type="match status" value="1"/>
</dbReference>
<evidence type="ECO:0000256" key="2">
    <source>
        <dbReference type="ARBA" id="ARBA00001460"/>
    </source>
</evidence>
<dbReference type="Proteomes" id="UP000184148">
    <property type="component" value="Unassembled WGS sequence"/>
</dbReference>
<sequence length="240" mass="27293">MQEREKLVIKSMQFNIETLKFNEAGLIPAIVQEVHTKEVLMMAWMNREAVEKTLATGEVWFYSRSRQKMWKKGETSGHVQRLKGFYYDCDADTLLVLAEQTGGAACHEGYTSCFHNRVTQDGLVVVEGEKKFDPAQVYGRPDYQAPAGPEIINDLFQLILSRKAERPEGSYTTYLFDKGIDKICKKVGEECTEVIIGAKNNSKEELTYETADLIYHLLVLLANQEVAPAAVYQELARRKK</sequence>
<dbReference type="GO" id="GO:0000105">
    <property type="term" value="P:L-histidine biosynthetic process"/>
    <property type="evidence" value="ECO:0007669"/>
    <property type="project" value="UniProtKB-UniRule"/>
</dbReference>
<dbReference type="EC" id="3.5.4.19" evidence="15"/>
<dbReference type="PANTHER" id="PTHR42945">
    <property type="entry name" value="HISTIDINE BIOSYNTHESIS BIFUNCTIONAL PROTEIN"/>
    <property type="match status" value="1"/>
</dbReference>
<evidence type="ECO:0000256" key="1">
    <source>
        <dbReference type="ARBA" id="ARBA00000024"/>
    </source>
</evidence>
<comment type="catalytic activity">
    <reaction evidence="2 15">
        <text>1-(5-phospho-beta-D-ribosyl)-ATP + H2O = 1-(5-phospho-beta-D-ribosyl)-5'-AMP + diphosphate + H(+)</text>
        <dbReference type="Rhea" id="RHEA:22828"/>
        <dbReference type="ChEBI" id="CHEBI:15377"/>
        <dbReference type="ChEBI" id="CHEBI:15378"/>
        <dbReference type="ChEBI" id="CHEBI:33019"/>
        <dbReference type="ChEBI" id="CHEBI:59457"/>
        <dbReference type="ChEBI" id="CHEBI:73183"/>
        <dbReference type="EC" id="3.6.1.31"/>
    </reaction>
</comment>
<evidence type="ECO:0000256" key="3">
    <source>
        <dbReference type="ARBA" id="ARBA00004496"/>
    </source>
</evidence>
<feature type="region of interest" description="Phosphoribosyl-AMP cyclohydrolase" evidence="15">
    <location>
        <begin position="1"/>
        <end position="151"/>
    </location>
</feature>
<name>A0A1M4YTY8_9FIRM</name>
<dbReference type="AlphaFoldDB" id="A0A1M4YTY8"/>
<organism evidence="17 18">
    <name type="scientific">Desulforamulus putei DSM 12395</name>
    <dbReference type="NCBI Taxonomy" id="1121429"/>
    <lineage>
        <taxon>Bacteria</taxon>
        <taxon>Bacillati</taxon>
        <taxon>Bacillota</taxon>
        <taxon>Clostridia</taxon>
        <taxon>Eubacteriales</taxon>
        <taxon>Peptococcaceae</taxon>
        <taxon>Desulforamulus</taxon>
    </lineage>
</organism>
<dbReference type="GO" id="GO:0004635">
    <property type="term" value="F:phosphoribosyl-AMP cyclohydrolase activity"/>
    <property type="evidence" value="ECO:0007669"/>
    <property type="project" value="UniProtKB-UniRule"/>
</dbReference>
<dbReference type="Pfam" id="PF01502">
    <property type="entry name" value="PRA-CH"/>
    <property type="match status" value="1"/>
</dbReference>
<dbReference type="CDD" id="cd11534">
    <property type="entry name" value="NTP-PPase_HisIE_like"/>
    <property type="match status" value="1"/>
</dbReference>
<dbReference type="NCBIfam" id="NF002747">
    <property type="entry name" value="PRK02759.1"/>
    <property type="match status" value="1"/>
</dbReference>
<dbReference type="InterPro" id="IPR023019">
    <property type="entry name" value="His_synth_HisIE"/>
</dbReference>
<dbReference type="PANTHER" id="PTHR42945:SF9">
    <property type="entry name" value="HISTIDINE BIOSYNTHESIS BIFUNCTIONAL PROTEIN HISIE"/>
    <property type="match status" value="1"/>
</dbReference>
<feature type="region of interest" description="Phosphoribosyl-ATP pyrophosphohydrolase" evidence="15">
    <location>
        <begin position="152"/>
        <end position="240"/>
    </location>
</feature>
<dbReference type="FunFam" id="3.10.20.810:FF:000001">
    <property type="entry name" value="Histidine biosynthesis bifunctional protein HisIE"/>
    <property type="match status" value="1"/>
</dbReference>
<protein>
    <recommendedName>
        <fullName evidence="15">Histidine biosynthesis bifunctional protein HisIE</fullName>
    </recommendedName>
    <domain>
        <recommendedName>
            <fullName evidence="15">Phosphoribosyl-AMP cyclohydrolase</fullName>
            <shortName evidence="15">PRA-CH</shortName>
            <ecNumber evidence="15">3.5.4.19</ecNumber>
        </recommendedName>
    </domain>
    <domain>
        <recommendedName>
            <fullName evidence="15">Phosphoribosyl-ATP pyrophosphatase</fullName>
            <shortName evidence="15">PRA-PH</shortName>
            <ecNumber evidence="15">3.6.1.31</ecNumber>
        </recommendedName>
    </domain>
</protein>
<dbReference type="Gene3D" id="3.10.20.810">
    <property type="entry name" value="Phosphoribosyl-AMP cyclohydrolase"/>
    <property type="match status" value="1"/>
</dbReference>
<dbReference type="NCBIfam" id="NF001611">
    <property type="entry name" value="PRK00400.1-3"/>
    <property type="match status" value="1"/>
</dbReference>
<dbReference type="NCBIfam" id="TIGR03188">
    <property type="entry name" value="histidine_hisI"/>
    <property type="match status" value="1"/>
</dbReference>
<keyword evidence="9 15" id="KW-0028">Amino-acid biosynthesis</keyword>
<evidence type="ECO:0000256" key="14">
    <source>
        <dbReference type="ARBA" id="ARBA00023268"/>
    </source>
</evidence>
<keyword evidence="8 15" id="KW-0963">Cytoplasm</keyword>
<evidence type="ECO:0000256" key="9">
    <source>
        <dbReference type="ARBA" id="ARBA00022605"/>
    </source>
</evidence>
<dbReference type="HAMAP" id="MF_01019">
    <property type="entry name" value="HisIE"/>
    <property type="match status" value="1"/>
</dbReference>
<dbReference type="InterPro" id="IPR038019">
    <property type="entry name" value="PRib_AMP_CycHydrolase_sf"/>
</dbReference>
<evidence type="ECO:0000259" key="16">
    <source>
        <dbReference type="Pfam" id="PF01502"/>
    </source>
</evidence>
<evidence type="ECO:0000313" key="18">
    <source>
        <dbReference type="Proteomes" id="UP000184148"/>
    </source>
</evidence>
<dbReference type="InterPro" id="IPR026660">
    <property type="entry name" value="PRA-CH"/>
</dbReference>
<evidence type="ECO:0000313" key="17">
    <source>
        <dbReference type="EMBL" id="SHF09230.1"/>
    </source>
</evidence>
<dbReference type="GO" id="GO:0005524">
    <property type="term" value="F:ATP binding"/>
    <property type="evidence" value="ECO:0007669"/>
    <property type="project" value="UniProtKB-KW"/>
</dbReference>
<evidence type="ECO:0000256" key="13">
    <source>
        <dbReference type="ARBA" id="ARBA00023102"/>
    </source>
</evidence>
<evidence type="ECO:0000256" key="12">
    <source>
        <dbReference type="ARBA" id="ARBA00022840"/>
    </source>
</evidence>
<gene>
    <name evidence="15" type="primary">hisI</name>
    <name evidence="15" type="synonym">hisIE</name>
    <name evidence="17" type="ORF">SAMN02745133_01811</name>
</gene>
<dbReference type="NCBIfam" id="NF000768">
    <property type="entry name" value="PRK00051.1"/>
    <property type="match status" value="1"/>
</dbReference>
<evidence type="ECO:0000256" key="15">
    <source>
        <dbReference type="HAMAP-Rule" id="MF_01019"/>
    </source>
</evidence>
<dbReference type="InterPro" id="IPR008179">
    <property type="entry name" value="HisE"/>
</dbReference>
<evidence type="ECO:0000256" key="10">
    <source>
        <dbReference type="ARBA" id="ARBA00022741"/>
    </source>
</evidence>
<dbReference type="HAMAP" id="MF_01021">
    <property type="entry name" value="HisI"/>
    <property type="match status" value="1"/>
</dbReference>
<accession>A0A1M4YTY8</accession>
<dbReference type="GO" id="GO:0005737">
    <property type="term" value="C:cytoplasm"/>
    <property type="evidence" value="ECO:0007669"/>
    <property type="project" value="UniProtKB-SubCell"/>
</dbReference>
<comment type="subcellular location">
    <subcellularLocation>
        <location evidence="3 15">Cytoplasm</location>
    </subcellularLocation>
</comment>
<evidence type="ECO:0000256" key="4">
    <source>
        <dbReference type="ARBA" id="ARBA00005169"/>
    </source>
</evidence>
<comment type="similarity">
    <text evidence="7 15">In the N-terminal section; belongs to the PRA-CH family.</text>
</comment>
<dbReference type="SUPFAM" id="SSF101386">
    <property type="entry name" value="all-alpha NTP pyrophosphatases"/>
    <property type="match status" value="1"/>
</dbReference>
<comment type="similarity">
    <text evidence="6 15">In the C-terminal section; belongs to the PRA-PH family.</text>
</comment>
<keyword evidence="14 15" id="KW-0511">Multifunctional enzyme</keyword>
<dbReference type="InterPro" id="IPR021130">
    <property type="entry name" value="PRib-ATP_PPHydrolase-like"/>
</dbReference>
<comment type="catalytic activity">
    <reaction evidence="1 15">
        <text>1-(5-phospho-beta-D-ribosyl)-5'-AMP + H2O = 1-(5-phospho-beta-D-ribosyl)-5-[(5-phospho-beta-D-ribosylamino)methylideneamino]imidazole-4-carboxamide</text>
        <dbReference type="Rhea" id="RHEA:20049"/>
        <dbReference type="ChEBI" id="CHEBI:15377"/>
        <dbReference type="ChEBI" id="CHEBI:58435"/>
        <dbReference type="ChEBI" id="CHEBI:59457"/>
        <dbReference type="EC" id="3.5.4.19"/>
    </reaction>
</comment>
<dbReference type="FunFam" id="1.10.287.1080:FF:000002">
    <property type="entry name" value="Histidine biosynthesis bifunctional protein HisIE"/>
    <property type="match status" value="1"/>
</dbReference>
<evidence type="ECO:0000256" key="11">
    <source>
        <dbReference type="ARBA" id="ARBA00022801"/>
    </source>
</evidence>
<keyword evidence="18" id="KW-1185">Reference proteome</keyword>
<evidence type="ECO:0000256" key="6">
    <source>
        <dbReference type="ARBA" id="ARBA00007731"/>
    </source>
</evidence>
<evidence type="ECO:0000256" key="8">
    <source>
        <dbReference type="ARBA" id="ARBA00022490"/>
    </source>
</evidence>
<evidence type="ECO:0000256" key="5">
    <source>
        <dbReference type="ARBA" id="ARBA00005204"/>
    </source>
</evidence>
<dbReference type="InterPro" id="IPR002496">
    <property type="entry name" value="PRib_AMP_CycHydrolase_dom"/>
</dbReference>
<dbReference type="STRING" id="1121429.SAMN02745133_01811"/>
<keyword evidence="12 15" id="KW-0067">ATP-binding</keyword>
<dbReference type="Gene3D" id="1.10.287.1080">
    <property type="entry name" value="MazG-like"/>
    <property type="match status" value="1"/>
</dbReference>
<comment type="pathway">
    <text evidence="5 15">Amino-acid biosynthesis; L-histidine biosynthesis; L-histidine from 5-phospho-alpha-D-ribose 1-diphosphate: step 2/9.</text>
</comment>
<feature type="domain" description="Phosphoribosyl-AMP cyclohydrolase" evidence="16">
    <location>
        <begin position="41"/>
        <end position="115"/>
    </location>
</feature>
<keyword evidence="13 15" id="KW-0368">Histidine biosynthesis</keyword>
<dbReference type="HAMAP" id="MF_01020">
    <property type="entry name" value="HisE"/>
    <property type="match status" value="1"/>
</dbReference>
<reference evidence="18" key="1">
    <citation type="submission" date="2016-11" db="EMBL/GenBank/DDBJ databases">
        <authorList>
            <person name="Varghese N."/>
            <person name="Submissions S."/>
        </authorList>
    </citation>
    <scope>NUCLEOTIDE SEQUENCE [LARGE SCALE GENOMIC DNA]</scope>
    <source>
        <strain evidence="18">DSM 12395</strain>
    </source>
</reference>
<dbReference type="GO" id="GO:0004636">
    <property type="term" value="F:phosphoribosyl-ATP diphosphatase activity"/>
    <property type="evidence" value="ECO:0007669"/>
    <property type="project" value="UniProtKB-UniRule"/>
</dbReference>
<dbReference type="UniPathway" id="UPA00031">
    <property type="reaction ID" value="UER00007"/>
</dbReference>
<dbReference type="EC" id="3.6.1.31" evidence="15"/>
<keyword evidence="10 15" id="KW-0547">Nucleotide-binding</keyword>
<evidence type="ECO:0000256" key="7">
    <source>
        <dbReference type="ARBA" id="ARBA00008299"/>
    </source>
</evidence>
<dbReference type="Pfam" id="PF01503">
    <property type="entry name" value="PRA-PH"/>
    <property type="match status" value="1"/>
</dbReference>
<comment type="pathway">
    <text evidence="4 15">Amino-acid biosynthesis; L-histidine biosynthesis; L-histidine from 5-phospho-alpha-D-ribose 1-diphosphate: step 3/9.</text>
</comment>
<proteinExistence type="inferred from homology"/>
<dbReference type="EMBL" id="FQUY01000011">
    <property type="protein sequence ID" value="SHF09230.1"/>
    <property type="molecule type" value="Genomic_DNA"/>
</dbReference>
<keyword evidence="11 15" id="KW-0378">Hydrolase</keyword>